<accession>A0ABS8NIF7</accession>
<dbReference type="InterPro" id="IPR011990">
    <property type="entry name" value="TPR-like_helical_dom_sf"/>
</dbReference>
<gene>
    <name evidence="4" type="ORF">LOC71_12995</name>
</gene>
<keyword evidence="5" id="KW-1185">Reference proteome</keyword>
<evidence type="ECO:0000256" key="3">
    <source>
        <dbReference type="SAM" id="SignalP"/>
    </source>
</evidence>
<proteinExistence type="predicted"/>
<dbReference type="Gene3D" id="1.25.40.10">
    <property type="entry name" value="Tetratricopeptide repeat domain"/>
    <property type="match status" value="1"/>
</dbReference>
<name>A0ABS8NIF7_9BACT</name>
<keyword evidence="3" id="KW-0732">Signal</keyword>
<dbReference type="Proteomes" id="UP001430306">
    <property type="component" value="Unassembled WGS sequence"/>
</dbReference>
<dbReference type="InterPro" id="IPR051012">
    <property type="entry name" value="CellSynth/LPSAsmb/PSIAsmb"/>
</dbReference>
<dbReference type="Pfam" id="PF14559">
    <property type="entry name" value="TPR_19"/>
    <property type="match status" value="1"/>
</dbReference>
<dbReference type="PANTHER" id="PTHR45586">
    <property type="entry name" value="TPR REPEAT-CONTAINING PROTEIN PA4667"/>
    <property type="match status" value="1"/>
</dbReference>
<protein>
    <submittedName>
        <fullName evidence="4">Tetratricopeptide repeat protein</fullName>
    </submittedName>
</protein>
<dbReference type="PROSITE" id="PS51257">
    <property type="entry name" value="PROKAR_LIPOPROTEIN"/>
    <property type="match status" value="1"/>
</dbReference>
<evidence type="ECO:0000256" key="1">
    <source>
        <dbReference type="ARBA" id="ARBA00022737"/>
    </source>
</evidence>
<feature type="signal peptide" evidence="3">
    <location>
        <begin position="1"/>
        <end position="22"/>
    </location>
</feature>
<feature type="chain" id="PRO_5046348349" evidence="3">
    <location>
        <begin position="23"/>
        <end position="238"/>
    </location>
</feature>
<dbReference type="SUPFAM" id="SSF48452">
    <property type="entry name" value="TPR-like"/>
    <property type="match status" value="1"/>
</dbReference>
<keyword evidence="1" id="KW-0677">Repeat</keyword>
<dbReference type="RefSeq" id="WP_230274128.1">
    <property type="nucleotide sequence ID" value="NZ_JAJKFW010000023.1"/>
</dbReference>
<dbReference type="PANTHER" id="PTHR45586:SF1">
    <property type="entry name" value="LIPOPOLYSACCHARIDE ASSEMBLY PROTEIN B"/>
    <property type="match status" value="1"/>
</dbReference>
<sequence>MRPAISSTISCLALLLVINAFAGCARFKRAEDSSFLKPLGQDKTELNAANRSKPLDERTLCMETAKTVAAKGHANEASKLYLRAESLAPDQPPLDSELAPLLASLGQFEDSIQRYQRLTSSDPGNQDHCNNFAWTLMEARRYEEAIAEAQRGLELEPKQRRLRTTLAMIHYRRGERQLAERHFTEALGAADAFYNLALLDIDDGNLDSARQSLMRANQTPSPNPNAAKLLASLGKDLF</sequence>
<organism evidence="4 5">
    <name type="scientific">Rhodopirellula halodulae</name>
    <dbReference type="NCBI Taxonomy" id="2894198"/>
    <lineage>
        <taxon>Bacteria</taxon>
        <taxon>Pseudomonadati</taxon>
        <taxon>Planctomycetota</taxon>
        <taxon>Planctomycetia</taxon>
        <taxon>Pirellulales</taxon>
        <taxon>Pirellulaceae</taxon>
        <taxon>Rhodopirellula</taxon>
    </lineage>
</organism>
<keyword evidence="2" id="KW-0802">TPR repeat</keyword>
<dbReference type="EMBL" id="JAJKFW010000023">
    <property type="protein sequence ID" value="MCC9643194.1"/>
    <property type="molecule type" value="Genomic_DNA"/>
</dbReference>
<evidence type="ECO:0000313" key="5">
    <source>
        <dbReference type="Proteomes" id="UP001430306"/>
    </source>
</evidence>
<comment type="caution">
    <text evidence="4">The sequence shown here is derived from an EMBL/GenBank/DDBJ whole genome shotgun (WGS) entry which is preliminary data.</text>
</comment>
<evidence type="ECO:0000256" key="2">
    <source>
        <dbReference type="ARBA" id="ARBA00022803"/>
    </source>
</evidence>
<reference evidence="4" key="1">
    <citation type="submission" date="2021-11" db="EMBL/GenBank/DDBJ databases">
        <title>Genome sequence.</title>
        <authorList>
            <person name="Sun Q."/>
        </authorList>
    </citation>
    <scope>NUCLEOTIDE SEQUENCE</scope>
    <source>
        <strain evidence="4">JC740</strain>
    </source>
</reference>
<evidence type="ECO:0000313" key="4">
    <source>
        <dbReference type="EMBL" id="MCC9643194.1"/>
    </source>
</evidence>